<name>A0A934IPJ5_9HYPH</name>
<evidence type="ECO:0000256" key="1">
    <source>
        <dbReference type="SAM" id="SignalP"/>
    </source>
</evidence>
<dbReference type="RefSeq" id="WP_198881116.1">
    <property type="nucleotide sequence ID" value="NZ_JAEKJA010000003.1"/>
</dbReference>
<evidence type="ECO:0000313" key="3">
    <source>
        <dbReference type="Proteomes" id="UP000609531"/>
    </source>
</evidence>
<evidence type="ECO:0000313" key="2">
    <source>
        <dbReference type="EMBL" id="MBJ3775239.1"/>
    </source>
</evidence>
<accession>A0A934IPJ5</accession>
<dbReference type="EMBL" id="JAEKJA010000003">
    <property type="protein sequence ID" value="MBJ3775239.1"/>
    <property type="molecule type" value="Genomic_DNA"/>
</dbReference>
<proteinExistence type="predicted"/>
<keyword evidence="1" id="KW-0732">Signal</keyword>
<evidence type="ECO:0008006" key="4">
    <source>
        <dbReference type="Google" id="ProtNLM"/>
    </source>
</evidence>
<feature type="chain" id="PRO_5036751318" description="Secreted protein" evidence="1">
    <location>
        <begin position="24"/>
        <end position="108"/>
    </location>
</feature>
<keyword evidence="3" id="KW-1185">Reference proteome</keyword>
<dbReference type="Proteomes" id="UP000609531">
    <property type="component" value="Unassembled WGS sequence"/>
</dbReference>
<organism evidence="2 3">
    <name type="scientific">Acuticoccus mangrovi</name>
    <dbReference type="NCBI Taxonomy" id="2796142"/>
    <lineage>
        <taxon>Bacteria</taxon>
        <taxon>Pseudomonadati</taxon>
        <taxon>Pseudomonadota</taxon>
        <taxon>Alphaproteobacteria</taxon>
        <taxon>Hyphomicrobiales</taxon>
        <taxon>Amorphaceae</taxon>
        <taxon>Acuticoccus</taxon>
    </lineage>
</organism>
<comment type="caution">
    <text evidence="2">The sequence shown here is derived from an EMBL/GenBank/DDBJ whole genome shotgun (WGS) entry which is preliminary data.</text>
</comment>
<dbReference type="AlphaFoldDB" id="A0A934IPJ5"/>
<sequence length="108" mass="11556">MVRLFTAAAVLGSGLLVSATAEAKSARCFNSDDGHYSCDFRQFGGDGSFTITAPARPTYTVSLFARDAADGFVNYGDRNVPLPGTFYRSGSDRACWISDATQFAICAY</sequence>
<reference evidence="2" key="1">
    <citation type="submission" date="2020-12" db="EMBL/GenBank/DDBJ databases">
        <title>Bacterial taxonomy.</title>
        <authorList>
            <person name="Pan X."/>
        </authorList>
    </citation>
    <scope>NUCLEOTIDE SEQUENCE</scope>
    <source>
        <strain evidence="2">B2012</strain>
    </source>
</reference>
<feature type="signal peptide" evidence="1">
    <location>
        <begin position="1"/>
        <end position="23"/>
    </location>
</feature>
<gene>
    <name evidence="2" type="ORF">JCR33_06035</name>
</gene>
<protein>
    <recommendedName>
        <fullName evidence="4">Secreted protein</fullName>
    </recommendedName>
</protein>